<feature type="domain" description="Coilin N-terminal" evidence="2">
    <location>
        <begin position="4"/>
        <end position="199"/>
    </location>
</feature>
<reference evidence="5" key="2">
    <citation type="submission" date="2025-08" db="UniProtKB">
        <authorList>
            <consortium name="RefSeq"/>
        </authorList>
    </citation>
    <scope>IDENTIFICATION</scope>
    <source>
        <tissue evidence="5">Leaf</tissue>
    </source>
</reference>
<evidence type="ECO:0000313" key="4">
    <source>
        <dbReference type="Proteomes" id="UP000790787"/>
    </source>
</evidence>
<dbReference type="GO" id="GO:0000387">
    <property type="term" value="P:spliceosomal snRNP assembly"/>
    <property type="evidence" value="ECO:0000318"/>
    <property type="project" value="GO_Central"/>
</dbReference>
<feature type="compositionally biased region" description="Basic and acidic residues" evidence="1">
    <location>
        <begin position="309"/>
        <end position="336"/>
    </location>
</feature>
<dbReference type="PANTHER" id="PTHR15197:SF0">
    <property type="entry name" value="COILIN"/>
    <property type="match status" value="1"/>
</dbReference>
<dbReference type="STRING" id="4097.A0A1S4CMA2"/>
<dbReference type="InterPro" id="IPR056398">
    <property type="entry name" value="Tudor_Coilin"/>
</dbReference>
<feature type="region of interest" description="Disordered" evidence="1">
    <location>
        <begin position="676"/>
        <end position="730"/>
    </location>
</feature>
<protein>
    <submittedName>
        <fullName evidence="5">Coilin isoform X1</fullName>
    </submittedName>
</protein>
<accession>A0A1S4CMA2</accession>
<feature type="compositionally biased region" description="Acidic residues" evidence="1">
    <location>
        <begin position="146"/>
        <end position="169"/>
    </location>
</feature>
<feature type="compositionally biased region" description="Basic and acidic residues" evidence="1">
    <location>
        <begin position="292"/>
        <end position="301"/>
    </location>
</feature>
<feature type="compositionally biased region" description="Basic residues" evidence="1">
    <location>
        <begin position="276"/>
        <end position="291"/>
    </location>
</feature>
<feature type="region of interest" description="Disordered" evidence="1">
    <location>
        <begin position="446"/>
        <end position="476"/>
    </location>
</feature>
<dbReference type="Pfam" id="PF15862">
    <property type="entry name" value="Coilin_N"/>
    <property type="match status" value="1"/>
</dbReference>
<proteinExistence type="predicted"/>
<feature type="compositionally biased region" description="Polar residues" evidence="1">
    <location>
        <begin position="393"/>
        <end position="402"/>
    </location>
</feature>
<dbReference type="RefSeq" id="XP_016502382.1">
    <property type="nucleotide sequence ID" value="XM_016646896.2"/>
</dbReference>
<feature type="compositionally biased region" description="Basic residues" evidence="1">
    <location>
        <begin position="343"/>
        <end position="355"/>
    </location>
</feature>
<dbReference type="OrthoDB" id="74813at2759"/>
<evidence type="ECO:0000256" key="1">
    <source>
        <dbReference type="SAM" id="MobiDB-lite"/>
    </source>
</evidence>
<dbReference type="GeneID" id="107820583"/>
<gene>
    <name evidence="5" type="primary">LOC107820583</name>
</gene>
<evidence type="ECO:0000259" key="3">
    <source>
        <dbReference type="Pfam" id="PF23086"/>
    </source>
</evidence>
<dbReference type="AlphaFoldDB" id="A0A1S4CMA2"/>
<feature type="region of interest" description="Disordered" evidence="1">
    <location>
        <begin position="538"/>
        <end position="566"/>
    </location>
</feature>
<feature type="compositionally biased region" description="Polar residues" evidence="1">
    <location>
        <begin position="259"/>
        <end position="272"/>
    </location>
</feature>
<feature type="compositionally biased region" description="Polar residues" evidence="1">
    <location>
        <begin position="545"/>
        <end position="554"/>
    </location>
</feature>
<feature type="compositionally biased region" description="Polar residues" evidence="1">
    <location>
        <begin position="458"/>
        <end position="469"/>
    </location>
</feature>
<feature type="region of interest" description="Disordered" evidence="1">
    <location>
        <begin position="142"/>
        <end position="410"/>
    </location>
</feature>
<sequence>MEGVRLRLLFKDPDILSDLQKTEGFKRIWFLLKPQLHTTINDLSSYLLRTFQLHASCPHGILLSMDGFVLPPFESTYILKDKDVVSVEKKGGHLAVDGNNGQKVILAVEGNDGPNAIENLQIVEKQPEIDGPLLLANEAFGHESSDSEDESSDSEETEDNSEKEEEAEPKEDTSHRENATISKKRKASETLPCSKKKKHCSDVKKKLDEQTKKQQDLTSKKQNRSDTKNKDMENNRGNAESSEDNPITPSTKKNDEVQKSSVENIETTPNSDATKKKGPSRTARRKKAKRQWLREMAKIQEKNTLVESEGLRNWKELQAEAGRGEPSRQPEGRVNDEANGQPKGHRNWKQQKTKAKKEEATGQPKGLLHWKQFHGEDQNRDTDQEKHAEETSKSSGKSCQNIDTEDEVVPVEIRPGHIRFEPLGKELVSKQSRVEVESFRWNGMMSKKKGQKWGQEKVSFSQRNDSPGSNKERPGMMNCERQRWGQEKVSFSQNNDSLEMMNCERQKWGQEKVSFSHNDSLGSRKGHPEMMNRERQKWGQEKVSFPQNNDSLGSNKEHPEMLNGEKEPHCHESIDFNTLPFLSGVPKEGLVIAYRLLELSSTWTPEVSSYRVGKISWCNSEANRVLLMPVAEFPVIFSEDESSKQPDSSIYNENGSLEIDFSALLEVRLLKNGTPDSAGVPGRVIEGSAANGSTPVIGSSKKKTETPSAGAAEVNNGKKTQSTPSGNGRVNLWEQFSETLKAKKTELSQEGSWGKPSSGKNSWSYRSMRGGALGPTMAILRSQNKI</sequence>
<name>A0A1S4CMA2_TOBAC</name>
<keyword evidence="4" id="KW-1185">Reference proteome</keyword>
<dbReference type="GO" id="GO:0030620">
    <property type="term" value="F:U2 snRNA binding"/>
    <property type="evidence" value="ECO:0000318"/>
    <property type="project" value="GO_Central"/>
</dbReference>
<dbReference type="Pfam" id="PF23086">
    <property type="entry name" value="Tudor_Coilin"/>
    <property type="match status" value="1"/>
</dbReference>
<dbReference type="InterPro" id="IPR024822">
    <property type="entry name" value="Coilin"/>
</dbReference>
<dbReference type="PaxDb" id="4097-A0A1S4CMA2"/>
<dbReference type="GO" id="GO:0015030">
    <property type="term" value="C:Cajal body"/>
    <property type="evidence" value="ECO:0000318"/>
    <property type="project" value="GO_Central"/>
</dbReference>
<dbReference type="Proteomes" id="UP000790787">
    <property type="component" value="Chromosome 24"/>
</dbReference>
<dbReference type="PANTHER" id="PTHR15197">
    <property type="entry name" value="COILIN P80"/>
    <property type="match status" value="1"/>
</dbReference>
<feature type="compositionally biased region" description="Basic and acidic residues" evidence="1">
    <location>
        <begin position="373"/>
        <end position="392"/>
    </location>
</feature>
<dbReference type="InterPro" id="IPR031722">
    <property type="entry name" value="Coilin_N"/>
</dbReference>
<feature type="compositionally biased region" description="Basic and acidic residues" evidence="1">
    <location>
        <begin position="200"/>
        <end position="234"/>
    </location>
</feature>
<dbReference type="RefSeq" id="XP_016502382.1">
    <property type="nucleotide sequence ID" value="XM_016646896.1"/>
</dbReference>
<feature type="region of interest" description="Disordered" evidence="1">
    <location>
        <begin position="744"/>
        <end position="767"/>
    </location>
</feature>
<dbReference type="KEGG" id="nta:107820583"/>
<evidence type="ECO:0000259" key="2">
    <source>
        <dbReference type="Pfam" id="PF15862"/>
    </source>
</evidence>
<reference evidence="4" key="1">
    <citation type="journal article" date="2014" name="Nat. Commun.">
        <title>The tobacco genome sequence and its comparison with those of tomato and potato.</title>
        <authorList>
            <person name="Sierro N."/>
            <person name="Battey J.N."/>
            <person name="Ouadi S."/>
            <person name="Bakaher N."/>
            <person name="Bovet L."/>
            <person name="Willig A."/>
            <person name="Goepfert S."/>
            <person name="Peitsch M.C."/>
            <person name="Ivanov N.V."/>
        </authorList>
    </citation>
    <scope>NUCLEOTIDE SEQUENCE [LARGE SCALE GENOMIC DNA]</scope>
</reference>
<evidence type="ECO:0000313" key="5">
    <source>
        <dbReference type="RefSeq" id="XP_016502382.1"/>
    </source>
</evidence>
<organism evidence="4 5">
    <name type="scientific">Nicotiana tabacum</name>
    <name type="common">Common tobacco</name>
    <dbReference type="NCBI Taxonomy" id="4097"/>
    <lineage>
        <taxon>Eukaryota</taxon>
        <taxon>Viridiplantae</taxon>
        <taxon>Streptophyta</taxon>
        <taxon>Embryophyta</taxon>
        <taxon>Tracheophyta</taxon>
        <taxon>Spermatophyta</taxon>
        <taxon>Magnoliopsida</taxon>
        <taxon>eudicotyledons</taxon>
        <taxon>Gunneridae</taxon>
        <taxon>Pentapetalae</taxon>
        <taxon>asterids</taxon>
        <taxon>lamiids</taxon>
        <taxon>Solanales</taxon>
        <taxon>Solanaceae</taxon>
        <taxon>Nicotianoideae</taxon>
        <taxon>Nicotianeae</taxon>
        <taxon>Nicotiana</taxon>
    </lineage>
</organism>
<feature type="compositionally biased region" description="Basic and acidic residues" evidence="1">
    <location>
        <begin position="555"/>
        <end position="566"/>
    </location>
</feature>
<feature type="compositionally biased region" description="Polar residues" evidence="1">
    <location>
        <begin position="235"/>
        <end position="251"/>
    </location>
</feature>
<feature type="domain" description="Coilin tudor" evidence="3">
    <location>
        <begin position="573"/>
        <end position="672"/>
    </location>
</feature>
<dbReference type="GO" id="GO:0030619">
    <property type="term" value="F:U1 snRNA binding"/>
    <property type="evidence" value="ECO:0000318"/>
    <property type="project" value="GO_Central"/>
</dbReference>
<feature type="compositionally biased region" description="Polar residues" evidence="1">
    <location>
        <begin position="717"/>
        <end position="730"/>
    </location>
</feature>